<sequence>MDHPSPVARSLRFTVRCPPPSLLYDKQKHPEKKSGPSGRLPKECLVVLSSATRGANMYFRILHRGETVAEDELKPAAMRRWDEGIEPLGVGLGERLACLAVVPRRGEDAKGQYRERYIGMDESELTVLEYSLDGCVKVSVGEQKEILTRKRTAVVLVTNQREEILVCQPKGIRGGCPLLDPFLWASVKEGESTLAAAVGRVRESLRVESPQLMLLASREFEGAGHVDIYRCSIRATSTKAAQITKDLNLLHAAFLPAFSLLYMSKGAVGPEELNQAAKLFLVDGSNDLDSLYSMGPVDAFLCKWDGGHSARSGEGFFFDLELFSDRVKEERGTLGVRISVTPSNTLAQLFEAVRAATVSDRREGGVPSDRLRLVSGGIDLVDKAAGAAGLEDRGTSMTLFDLEALTSIESGAVHARIRCPAVGRAEFLVLQEMAASGLLPKTRGAGSDVQNSNEAGQRGDNEPEEITGEGEPEGGEPLQSTETQSVTDAKRAWHKMLKRKERSQKFAEMLGQEAKALEDRLNSLAADLLSSHVRGDRVGDLMTTSSDIRLVGRVLGAKPSSRGSRGRITTKTHR</sequence>
<name>A0A7S1GZW4_HEMAN</name>
<feature type="region of interest" description="Disordered" evidence="1">
    <location>
        <begin position="440"/>
        <end position="492"/>
    </location>
</feature>
<protein>
    <recommendedName>
        <fullName evidence="2">Ubiquitin-like domain-containing protein</fullName>
    </recommendedName>
</protein>
<dbReference type="EMBL" id="HBFX01020930">
    <property type="protein sequence ID" value="CAD8958178.1"/>
    <property type="molecule type" value="Transcribed_RNA"/>
</dbReference>
<feature type="compositionally biased region" description="Polar residues" evidence="1">
    <location>
        <begin position="478"/>
        <end position="487"/>
    </location>
</feature>
<feature type="domain" description="Ubiquitin-like" evidence="2">
    <location>
        <begin position="327"/>
        <end position="395"/>
    </location>
</feature>
<gene>
    <name evidence="3" type="ORF">HAND00432_LOCUS12717</name>
</gene>
<dbReference type="AlphaFoldDB" id="A0A7S1GZW4"/>
<evidence type="ECO:0000313" key="3">
    <source>
        <dbReference type="EMBL" id="CAD8958178.1"/>
    </source>
</evidence>
<organism evidence="3">
    <name type="scientific">Hemiselmis andersenii</name>
    <name type="common">Cryptophyte alga</name>
    <dbReference type="NCBI Taxonomy" id="464988"/>
    <lineage>
        <taxon>Eukaryota</taxon>
        <taxon>Cryptophyceae</taxon>
        <taxon>Cryptomonadales</taxon>
        <taxon>Hemiselmidaceae</taxon>
        <taxon>Hemiselmis</taxon>
    </lineage>
</organism>
<reference evidence="3" key="1">
    <citation type="submission" date="2021-01" db="EMBL/GenBank/DDBJ databases">
        <authorList>
            <person name="Corre E."/>
            <person name="Pelletier E."/>
            <person name="Niang G."/>
            <person name="Scheremetjew M."/>
            <person name="Finn R."/>
            <person name="Kale V."/>
            <person name="Holt S."/>
            <person name="Cochrane G."/>
            <person name="Meng A."/>
            <person name="Brown T."/>
            <person name="Cohen L."/>
        </authorList>
    </citation>
    <scope>NUCLEOTIDE SEQUENCE</scope>
    <source>
        <strain evidence="3">CCMP644</strain>
    </source>
</reference>
<evidence type="ECO:0000256" key="1">
    <source>
        <dbReference type="SAM" id="MobiDB-lite"/>
    </source>
</evidence>
<evidence type="ECO:0000259" key="2">
    <source>
        <dbReference type="PROSITE" id="PS50053"/>
    </source>
</evidence>
<proteinExistence type="predicted"/>
<accession>A0A7S1GZW4</accession>
<dbReference type="PROSITE" id="PS50053">
    <property type="entry name" value="UBIQUITIN_2"/>
    <property type="match status" value="1"/>
</dbReference>
<feature type="compositionally biased region" description="Acidic residues" evidence="1">
    <location>
        <begin position="462"/>
        <end position="474"/>
    </location>
</feature>
<dbReference type="InterPro" id="IPR000626">
    <property type="entry name" value="Ubiquitin-like_dom"/>
</dbReference>